<dbReference type="InterPro" id="IPR027417">
    <property type="entry name" value="P-loop_NTPase"/>
</dbReference>
<dbReference type="Gene3D" id="1.10.8.60">
    <property type="match status" value="1"/>
</dbReference>
<name>V5B5D2_TRYCR</name>
<evidence type="ECO:0000313" key="5">
    <source>
        <dbReference type="EMBL" id="ESS68435.1"/>
    </source>
</evidence>
<dbReference type="Pfam" id="PF00004">
    <property type="entry name" value="AAA"/>
    <property type="match status" value="1"/>
</dbReference>
<dbReference type="SMART" id="SM00382">
    <property type="entry name" value="AAA"/>
    <property type="match status" value="1"/>
</dbReference>
<keyword evidence="1 3" id="KW-0547">Nucleotide-binding</keyword>
<dbReference type="Pfam" id="PF09336">
    <property type="entry name" value="Vps4_C"/>
    <property type="match status" value="1"/>
</dbReference>
<evidence type="ECO:0000256" key="1">
    <source>
        <dbReference type="ARBA" id="ARBA00022741"/>
    </source>
</evidence>
<comment type="caution">
    <text evidence="5">The sequence shown here is derived from an EMBL/GenBank/DDBJ whole genome shotgun (WGS) entry which is preliminary data.</text>
</comment>
<dbReference type="PROSITE" id="PS00674">
    <property type="entry name" value="AAA"/>
    <property type="match status" value="1"/>
</dbReference>
<dbReference type="PANTHER" id="PTHR23074">
    <property type="entry name" value="AAA DOMAIN-CONTAINING"/>
    <property type="match status" value="1"/>
</dbReference>
<dbReference type="GO" id="GO:0016197">
    <property type="term" value="P:endosomal transport"/>
    <property type="evidence" value="ECO:0007669"/>
    <property type="project" value="TreeGrafter"/>
</dbReference>
<dbReference type="PANTHER" id="PTHR23074:SF163">
    <property type="entry name" value="TRANSPORT PROTEIN 4A, PUTATIVE-RELATED"/>
    <property type="match status" value="1"/>
</dbReference>
<dbReference type="EMBL" id="AYLP01000020">
    <property type="protein sequence ID" value="ESS68435.1"/>
    <property type="molecule type" value="Genomic_DNA"/>
</dbReference>
<evidence type="ECO:0000259" key="4">
    <source>
        <dbReference type="SMART" id="SM00382"/>
    </source>
</evidence>
<proteinExistence type="inferred from homology"/>
<evidence type="ECO:0000256" key="3">
    <source>
        <dbReference type="RuleBase" id="RU003651"/>
    </source>
</evidence>
<dbReference type="GO" id="GO:0005524">
    <property type="term" value="F:ATP binding"/>
    <property type="evidence" value="ECO:0007669"/>
    <property type="project" value="UniProtKB-KW"/>
</dbReference>
<comment type="similarity">
    <text evidence="3">Belongs to the AAA ATPase family.</text>
</comment>
<keyword evidence="2 3" id="KW-0067">ATP-binding</keyword>
<dbReference type="InterPro" id="IPR003593">
    <property type="entry name" value="AAA+_ATPase"/>
</dbReference>
<accession>V5B5D2</accession>
<evidence type="ECO:0000313" key="6">
    <source>
        <dbReference type="Proteomes" id="UP000017861"/>
    </source>
</evidence>
<dbReference type="GO" id="GO:0016887">
    <property type="term" value="F:ATP hydrolysis activity"/>
    <property type="evidence" value="ECO:0007669"/>
    <property type="project" value="InterPro"/>
</dbReference>
<dbReference type="InterPro" id="IPR015415">
    <property type="entry name" value="Spast_Vps4_C"/>
</dbReference>
<evidence type="ECO:0000256" key="2">
    <source>
        <dbReference type="ARBA" id="ARBA00022840"/>
    </source>
</evidence>
<dbReference type="SUPFAM" id="SSF52540">
    <property type="entry name" value="P-loop containing nucleoside triphosphate hydrolases"/>
    <property type="match status" value="1"/>
</dbReference>
<dbReference type="InterPro" id="IPR003959">
    <property type="entry name" value="ATPase_AAA_core"/>
</dbReference>
<dbReference type="VEuPathDB" id="TriTrypDB:TCDM_02828"/>
<reference evidence="5 6" key="1">
    <citation type="journal article" date="2014" name="Genome Announc.">
        <title>Trypanosoma cruzi Clone Dm28c Draft Genome Sequence.</title>
        <authorList>
            <person name="Grisard E.C."/>
            <person name="Teixeira S.M."/>
            <person name="de Almeida L.G."/>
            <person name="Stoco P.H."/>
            <person name="Gerber A.L."/>
            <person name="Talavera-Lopez C."/>
            <person name="Lima O.C."/>
            <person name="Andersson B."/>
            <person name="de Vasconcelos A.T."/>
        </authorList>
    </citation>
    <scope>NUCLEOTIDE SEQUENCE [LARGE SCALE GENOMIC DNA]</scope>
    <source>
        <strain evidence="5 6">Dm28c</strain>
    </source>
</reference>
<dbReference type="AlphaFoldDB" id="V5B5D2"/>
<dbReference type="FunFam" id="3.40.50.300:FF:001003">
    <property type="entry name" value="Vacuolar protein sorting-associated protein 4"/>
    <property type="match status" value="1"/>
</dbReference>
<dbReference type="Proteomes" id="UP000017861">
    <property type="component" value="Unassembled WGS sequence"/>
</dbReference>
<dbReference type="InterPro" id="IPR050304">
    <property type="entry name" value="MT-severing_AAA_ATPase"/>
</dbReference>
<feature type="domain" description="AAA+ ATPase" evidence="4">
    <location>
        <begin position="220"/>
        <end position="354"/>
    </location>
</feature>
<sequence length="492" mass="54828">MLSPLPPPPSVLRQFNVYASWYTYSLCVCVCVCVWRTVKVSQGFKNDGGPFLKKIDEALQLTSEARELLLFYGHSREARASSLLRIQTLVRDILQCTSLMQAYDQTPCHSSIYGHVSRTFMSVLDLQLEGDTSSDGHRGKEATCHTEAMGDSLSCVPCAMGRDSETETETVGISPCIQPVGNRGVRWADIVGCEEAIAALKQATTLPLRFPQLFQGRRRPSRRILLFGPPGTGKTLLAAATATEYEATLLTISSADILSKWVGESEQHVRRVFERAFRLPRCVLFFDEVDSICSVRGGAGESEASRRIKTELLLRMQGLNSENITIIAATNMPWDLDAAFRRRFDHLIFVGLPSQSARRQLFASELNCVPHSLSEEDFEWLVDSTEGYSASDIQKVAMHAVMGPVQKIAQSEYVKPMIAMIKSHSTGTCFIPCSKEDENAVPLLGIPAAELRVPDVCRDDCEAALREFPPTVSKEEMEKFWQWRSREKKMAA</sequence>
<dbReference type="OrthoDB" id="263010at2759"/>
<gene>
    <name evidence="5" type="ORF">TCDM_02828</name>
</gene>
<protein>
    <submittedName>
        <fullName evidence="5">Vacuolar transport protein 4A</fullName>
    </submittedName>
</protein>
<dbReference type="InterPro" id="IPR003960">
    <property type="entry name" value="ATPase_AAA_CS"/>
</dbReference>
<dbReference type="Gene3D" id="3.40.50.300">
    <property type="entry name" value="P-loop containing nucleotide triphosphate hydrolases"/>
    <property type="match status" value="1"/>
</dbReference>
<organism evidence="5 6">
    <name type="scientific">Trypanosoma cruzi Dm28c</name>
    <dbReference type="NCBI Taxonomy" id="1416333"/>
    <lineage>
        <taxon>Eukaryota</taxon>
        <taxon>Discoba</taxon>
        <taxon>Euglenozoa</taxon>
        <taxon>Kinetoplastea</taxon>
        <taxon>Metakinetoplastina</taxon>
        <taxon>Trypanosomatida</taxon>
        <taxon>Trypanosomatidae</taxon>
        <taxon>Trypanosoma</taxon>
        <taxon>Schizotrypanum</taxon>
    </lineage>
</organism>
<dbReference type="GO" id="GO:0007033">
    <property type="term" value="P:vacuole organization"/>
    <property type="evidence" value="ECO:0007669"/>
    <property type="project" value="TreeGrafter"/>
</dbReference>